<evidence type="ECO:0000256" key="1">
    <source>
        <dbReference type="ARBA" id="ARBA00004651"/>
    </source>
</evidence>
<gene>
    <name evidence="10" type="ORF">OB236_21905</name>
</gene>
<protein>
    <submittedName>
        <fullName evidence="10">ABC transporter permease</fullName>
    </submittedName>
</protein>
<dbReference type="Pfam" id="PF02687">
    <property type="entry name" value="FtsX"/>
    <property type="match status" value="1"/>
</dbReference>
<dbReference type="PANTHER" id="PTHR30572">
    <property type="entry name" value="MEMBRANE COMPONENT OF TRANSPORTER-RELATED"/>
    <property type="match status" value="1"/>
</dbReference>
<organism evidence="10 11">
    <name type="scientific">Paenibacillus baimaensis</name>
    <dbReference type="NCBI Taxonomy" id="2982185"/>
    <lineage>
        <taxon>Bacteria</taxon>
        <taxon>Bacillati</taxon>
        <taxon>Bacillota</taxon>
        <taxon>Bacilli</taxon>
        <taxon>Bacillales</taxon>
        <taxon>Paenibacillaceae</taxon>
        <taxon>Paenibacillus</taxon>
    </lineage>
</organism>
<keyword evidence="3 7" id="KW-0812">Transmembrane</keyword>
<keyword evidence="11" id="KW-1185">Reference proteome</keyword>
<evidence type="ECO:0000256" key="6">
    <source>
        <dbReference type="ARBA" id="ARBA00038076"/>
    </source>
</evidence>
<reference evidence="10 11" key="1">
    <citation type="submission" date="2022-09" db="EMBL/GenBank/DDBJ databases">
        <authorList>
            <person name="Han X.L."/>
            <person name="Wang Q."/>
            <person name="Lu T."/>
        </authorList>
    </citation>
    <scope>NUCLEOTIDE SEQUENCE [LARGE SCALE GENOMIC DNA]</scope>
    <source>
        <strain evidence="10 11">WQ 127069</strain>
    </source>
</reference>
<feature type="domain" description="MacB-like periplasmic core" evidence="9">
    <location>
        <begin position="21"/>
        <end position="164"/>
    </location>
</feature>
<feature type="transmembrane region" description="Helical" evidence="7">
    <location>
        <begin position="423"/>
        <end position="448"/>
    </location>
</feature>
<evidence type="ECO:0000313" key="11">
    <source>
        <dbReference type="Proteomes" id="UP001652445"/>
    </source>
</evidence>
<comment type="caution">
    <text evidence="10">The sequence shown here is derived from an EMBL/GenBank/DDBJ whole genome shotgun (WGS) entry which is preliminary data.</text>
</comment>
<evidence type="ECO:0000259" key="8">
    <source>
        <dbReference type="Pfam" id="PF02687"/>
    </source>
</evidence>
<accession>A0ABT2UL47</accession>
<evidence type="ECO:0000256" key="5">
    <source>
        <dbReference type="ARBA" id="ARBA00023136"/>
    </source>
</evidence>
<evidence type="ECO:0000256" key="7">
    <source>
        <dbReference type="SAM" id="Phobius"/>
    </source>
</evidence>
<feature type="domain" description="ABC3 transporter permease C-terminal" evidence="8">
    <location>
        <begin position="335"/>
        <end position="457"/>
    </location>
</feature>
<name>A0ABT2UL47_9BACL</name>
<feature type="transmembrane region" description="Helical" evidence="7">
    <location>
        <begin position="384"/>
        <end position="403"/>
    </location>
</feature>
<evidence type="ECO:0000256" key="4">
    <source>
        <dbReference type="ARBA" id="ARBA00022989"/>
    </source>
</evidence>
<evidence type="ECO:0000256" key="2">
    <source>
        <dbReference type="ARBA" id="ARBA00022475"/>
    </source>
</evidence>
<dbReference type="InterPro" id="IPR050250">
    <property type="entry name" value="Macrolide_Exporter_MacB"/>
</dbReference>
<dbReference type="Proteomes" id="UP001652445">
    <property type="component" value="Unassembled WGS sequence"/>
</dbReference>
<evidence type="ECO:0000313" key="10">
    <source>
        <dbReference type="EMBL" id="MCU6794771.1"/>
    </source>
</evidence>
<comment type="subcellular location">
    <subcellularLocation>
        <location evidence="1">Cell membrane</location>
        <topology evidence="1">Multi-pass membrane protein</topology>
    </subcellularLocation>
</comment>
<keyword evidence="2" id="KW-1003">Cell membrane</keyword>
<comment type="similarity">
    <text evidence="6">Belongs to the ABC-4 integral membrane protein family.</text>
</comment>
<dbReference type="PANTHER" id="PTHR30572:SF4">
    <property type="entry name" value="ABC TRANSPORTER PERMEASE YTRF"/>
    <property type="match status" value="1"/>
</dbReference>
<dbReference type="Pfam" id="PF12704">
    <property type="entry name" value="MacB_PCD"/>
    <property type="match status" value="1"/>
</dbReference>
<evidence type="ECO:0000256" key="3">
    <source>
        <dbReference type="ARBA" id="ARBA00022692"/>
    </source>
</evidence>
<keyword evidence="4 7" id="KW-1133">Transmembrane helix</keyword>
<dbReference type="InterPro" id="IPR025857">
    <property type="entry name" value="MacB_PCD"/>
</dbReference>
<feature type="transmembrane region" description="Helical" evidence="7">
    <location>
        <begin position="326"/>
        <end position="351"/>
    </location>
</feature>
<feature type="transmembrane region" description="Helical" evidence="7">
    <location>
        <begin position="18"/>
        <end position="41"/>
    </location>
</feature>
<keyword evidence="5 7" id="KW-0472">Membrane</keyword>
<sequence length="465" mass="51392">MNIFDYLRLAWDQLKRRVVVTALCTMGIAIGSASIIVALSFGESINHYSRVQMSQFMKTDEITIHSGNPPSSTSSRDPNETKAYEITKSKIDIMRTFPNVKAIATYQTLNSMQFEVDHKSGYINNLFATELDTLSDFGFEFQQGGPTDQENTIILSYGATMGLFDEQLSRSNQQAMRNNSDYDGGSGDRNIQARLIAYPLYQKQVILKPNLYGPSGMTSTNIQFPLRVIGILKKPEGMSDQNASNMKTAFISPSLGKKLQEAITNAANTNVNGSNQEQQPVPEFNEVKIKVTDSTHVKNIEDGVKKLKLSSQTNLHYEEQMQGQLVILRFIFGGVGLFILFVASISIIVAMTMSTHQRRRQIGIMKVLGANLSQIRNMFIAESAMLGLLGGACGILLSYWVIWGINLAVIQFSPSQSGSDLEILFISTWILPVGLFFAVMTGVLSGIYPAIKASRTDALTAIKRD</sequence>
<dbReference type="InterPro" id="IPR003838">
    <property type="entry name" value="ABC3_permease_C"/>
</dbReference>
<proteinExistence type="inferred from homology"/>
<dbReference type="RefSeq" id="WP_262685858.1">
    <property type="nucleotide sequence ID" value="NZ_JAOQIO010000084.1"/>
</dbReference>
<dbReference type="EMBL" id="JAOQIO010000084">
    <property type="protein sequence ID" value="MCU6794771.1"/>
    <property type="molecule type" value="Genomic_DNA"/>
</dbReference>
<evidence type="ECO:0000259" key="9">
    <source>
        <dbReference type="Pfam" id="PF12704"/>
    </source>
</evidence>